<evidence type="ECO:0000313" key="2">
    <source>
        <dbReference type="EMBL" id="OAH47650.1"/>
    </source>
</evidence>
<name>A0AAP7KEP3_9PSED</name>
<evidence type="ECO:0000313" key="3">
    <source>
        <dbReference type="Proteomes" id="UP000077242"/>
    </source>
</evidence>
<comment type="caution">
    <text evidence="2">The sequence shown here is derived from an EMBL/GenBank/DDBJ whole genome shotgun (WGS) entry which is preliminary data.</text>
</comment>
<dbReference type="AlphaFoldDB" id="A0AAP7KEP3"/>
<dbReference type="Pfam" id="PF13438">
    <property type="entry name" value="DUF4113"/>
    <property type="match status" value="1"/>
</dbReference>
<proteinExistence type="predicted"/>
<accession>A0AAP7KEP3</accession>
<feature type="domain" description="DUF4113" evidence="1">
    <location>
        <begin position="78"/>
        <end position="128"/>
    </location>
</feature>
<sequence>MKFCSSRLHLVLIEPRKIQRYERELLTRLLTKAAQEGVERVYRDSFRYSKAEVLLLDLSQRNEITGDLFAVAQPVVSERLMGVLDAVNGRWGRGTMRLASVPVDPSWGMRREMMSQGFSTRIDELWTVYRK</sequence>
<dbReference type="InterPro" id="IPR025188">
    <property type="entry name" value="DUF4113"/>
</dbReference>
<evidence type="ECO:0000259" key="1">
    <source>
        <dbReference type="Pfam" id="PF13438"/>
    </source>
</evidence>
<organism evidence="2 3">
    <name type="scientific">Pseudomonas monteilii</name>
    <dbReference type="NCBI Taxonomy" id="76759"/>
    <lineage>
        <taxon>Bacteria</taxon>
        <taxon>Pseudomonadati</taxon>
        <taxon>Pseudomonadota</taxon>
        <taxon>Gammaproteobacteria</taxon>
        <taxon>Pseudomonadales</taxon>
        <taxon>Pseudomonadaceae</taxon>
        <taxon>Pseudomonas</taxon>
    </lineage>
</organism>
<dbReference type="EMBL" id="LSTU01000045">
    <property type="protein sequence ID" value="OAH47650.1"/>
    <property type="molecule type" value="Genomic_DNA"/>
</dbReference>
<dbReference type="Proteomes" id="UP000077242">
    <property type="component" value="Unassembled WGS sequence"/>
</dbReference>
<reference evidence="3" key="1">
    <citation type="submission" date="2016-02" db="EMBL/GenBank/DDBJ databases">
        <title>Dietzia cinnamea strain CD11_5 genome sequencing and assembly.</title>
        <authorList>
            <person name="Kaur G."/>
            <person name="Nair G.R."/>
            <person name="Mayilraj S."/>
        </authorList>
    </citation>
    <scope>NUCLEOTIDE SEQUENCE [LARGE SCALE GENOMIC DNA]</scope>
    <source>
        <strain evidence="3">CD10_2</strain>
    </source>
</reference>
<gene>
    <name evidence="2" type="ORF">AYJ70_15340</name>
</gene>
<protein>
    <recommendedName>
        <fullName evidence="1">DUF4113 domain-containing protein</fullName>
    </recommendedName>
</protein>